<dbReference type="EMBL" id="GBRH01249811">
    <property type="protein sequence ID" value="JAD48084.1"/>
    <property type="molecule type" value="Transcribed_RNA"/>
</dbReference>
<organism evidence="2">
    <name type="scientific">Arundo donax</name>
    <name type="common">Giant reed</name>
    <name type="synonym">Donax arundinaceus</name>
    <dbReference type="NCBI Taxonomy" id="35708"/>
    <lineage>
        <taxon>Eukaryota</taxon>
        <taxon>Viridiplantae</taxon>
        <taxon>Streptophyta</taxon>
        <taxon>Embryophyta</taxon>
        <taxon>Tracheophyta</taxon>
        <taxon>Spermatophyta</taxon>
        <taxon>Magnoliopsida</taxon>
        <taxon>Liliopsida</taxon>
        <taxon>Poales</taxon>
        <taxon>Poaceae</taxon>
        <taxon>PACMAD clade</taxon>
        <taxon>Arundinoideae</taxon>
        <taxon>Arundineae</taxon>
        <taxon>Arundo</taxon>
    </lineage>
</organism>
<name>A0A0A9A8W0_ARUDO</name>
<accession>A0A0A9A8W0</accession>
<protein>
    <submittedName>
        <fullName evidence="2">Uncharacterized protein</fullName>
    </submittedName>
</protein>
<reference evidence="2" key="1">
    <citation type="submission" date="2014-09" db="EMBL/GenBank/DDBJ databases">
        <authorList>
            <person name="Magalhaes I.L.F."/>
            <person name="Oliveira U."/>
            <person name="Santos F.R."/>
            <person name="Vidigal T.H.D.A."/>
            <person name="Brescovit A.D."/>
            <person name="Santos A.J."/>
        </authorList>
    </citation>
    <scope>NUCLEOTIDE SEQUENCE</scope>
    <source>
        <tissue evidence="2">Shoot tissue taken approximately 20 cm above the soil surface</tissue>
    </source>
</reference>
<reference evidence="2" key="2">
    <citation type="journal article" date="2015" name="Data Brief">
        <title>Shoot transcriptome of the giant reed, Arundo donax.</title>
        <authorList>
            <person name="Barrero R.A."/>
            <person name="Guerrero F.D."/>
            <person name="Moolhuijzen P."/>
            <person name="Goolsby J.A."/>
            <person name="Tidwell J."/>
            <person name="Bellgard S.E."/>
            <person name="Bellgard M.I."/>
        </authorList>
    </citation>
    <scope>NUCLEOTIDE SEQUENCE</scope>
    <source>
        <tissue evidence="2">Shoot tissue taken approximately 20 cm above the soil surface</tissue>
    </source>
</reference>
<sequence length="56" mass="5789">MASDPLLPLEISVGSSEALNGGAPGKETTESPASSPRLALMRVRLRKTARSLAPEA</sequence>
<proteinExistence type="predicted"/>
<evidence type="ECO:0000256" key="1">
    <source>
        <dbReference type="SAM" id="MobiDB-lite"/>
    </source>
</evidence>
<dbReference type="AlphaFoldDB" id="A0A0A9A8W0"/>
<evidence type="ECO:0000313" key="2">
    <source>
        <dbReference type="EMBL" id="JAD48084.1"/>
    </source>
</evidence>
<feature type="region of interest" description="Disordered" evidence="1">
    <location>
        <begin position="13"/>
        <end position="39"/>
    </location>
</feature>